<organism evidence="2 3">
    <name type="scientific">Ketobacter alkanivorans</name>
    <dbReference type="NCBI Taxonomy" id="1917421"/>
    <lineage>
        <taxon>Bacteria</taxon>
        <taxon>Pseudomonadati</taxon>
        <taxon>Pseudomonadota</taxon>
        <taxon>Gammaproteobacteria</taxon>
        <taxon>Pseudomonadales</taxon>
        <taxon>Ketobacteraceae</taxon>
        <taxon>Ketobacter</taxon>
    </lineage>
</organism>
<reference evidence="3" key="1">
    <citation type="submission" date="2017-08" db="EMBL/GenBank/DDBJ databases">
        <title>Direct submision.</title>
        <authorList>
            <person name="Kim S.-J."/>
            <person name="Rhee S.-K."/>
        </authorList>
    </citation>
    <scope>NUCLEOTIDE SEQUENCE [LARGE SCALE GENOMIC DNA]</scope>
    <source>
        <strain evidence="3">GI5</strain>
    </source>
</reference>
<proteinExistence type="predicted"/>
<dbReference type="Pfam" id="PF13665">
    <property type="entry name" value="Tox-PAAR-like"/>
    <property type="match status" value="1"/>
</dbReference>
<name>A0A2K9LND5_9GAMM</name>
<keyword evidence="3" id="KW-1185">Reference proteome</keyword>
<accession>A0A2K9LND5</accession>
<protein>
    <submittedName>
        <fullName evidence="2">Uncharacterized protein</fullName>
    </submittedName>
</protein>
<dbReference type="AlphaFoldDB" id="A0A2K9LND5"/>
<dbReference type="EMBL" id="CP022684">
    <property type="protein sequence ID" value="AUM13760.1"/>
    <property type="molecule type" value="Genomic_DNA"/>
</dbReference>
<dbReference type="RefSeq" id="WP_101895135.1">
    <property type="nucleotide sequence ID" value="NZ_CP022684.1"/>
</dbReference>
<evidence type="ECO:0000313" key="3">
    <source>
        <dbReference type="Proteomes" id="UP000235116"/>
    </source>
</evidence>
<dbReference type="Proteomes" id="UP000235116">
    <property type="component" value="Chromosome"/>
</dbReference>
<sequence>MPSVSIHPPKTPVTKGSMGIAKATIPNVCKMPGPPAPFVPSPLPNIAKSGMSPKGYSTTVKIEGNHVAIRGSTFKSMGDMASKGTGGGLISANTHGPAKFITPGSITVKIQGKSVHLLGEPMLNNCAASGMPPNTGATMTGLDQGSSKPGTITLKCDEGWDDCQKKQMQAKAKKLDALAKQNKMKPRNTYANGKPTLARKNGNGWAAKYARDWNKPAPSGWNDKYNPAKQDAQFYDDCAKTNDPKAKKMQADHVHEMQLGGNAQGPFLWLDKEVNEASGRQIKEKLKKNPDPTGFEADC</sequence>
<feature type="compositionally biased region" description="Basic and acidic residues" evidence="1">
    <location>
        <begin position="280"/>
        <end position="290"/>
    </location>
</feature>
<gene>
    <name evidence="2" type="ORF">Kalk_15600</name>
</gene>
<evidence type="ECO:0000313" key="2">
    <source>
        <dbReference type="EMBL" id="AUM13760.1"/>
    </source>
</evidence>
<feature type="region of interest" description="Disordered" evidence="1">
    <location>
        <begin position="280"/>
        <end position="299"/>
    </location>
</feature>
<dbReference type="OrthoDB" id="272411at2"/>
<evidence type="ECO:0000256" key="1">
    <source>
        <dbReference type="SAM" id="MobiDB-lite"/>
    </source>
</evidence>
<dbReference type="KEGG" id="kak:Kalk_15600"/>